<dbReference type="GO" id="GO:0016491">
    <property type="term" value="F:oxidoreductase activity"/>
    <property type="evidence" value="ECO:0007669"/>
    <property type="project" value="InterPro"/>
</dbReference>
<name>A0A1H5GI55_9BRAD</name>
<dbReference type="InterPro" id="IPR046867">
    <property type="entry name" value="AldOxase/xan_DH_MoCoBD2"/>
</dbReference>
<dbReference type="PROSITE" id="PS51318">
    <property type="entry name" value="TAT"/>
    <property type="match status" value="1"/>
</dbReference>
<dbReference type="OrthoDB" id="9767994at2"/>
<dbReference type="InterPro" id="IPR052516">
    <property type="entry name" value="N-heterocyclic_Hydroxylase"/>
</dbReference>
<dbReference type="Pfam" id="PF02738">
    <property type="entry name" value="MoCoBD_1"/>
    <property type="match status" value="1"/>
</dbReference>
<gene>
    <name evidence="2" type="ORF">SAMN05444171_6444</name>
</gene>
<dbReference type="InterPro" id="IPR008274">
    <property type="entry name" value="AldOxase/xan_DH_MoCoBD1"/>
</dbReference>
<sequence>MILAEKAFLREKISGDVSRRTLLTTGLAGGFLLAFHLPLSALAPNEPVQPPDATESKFAPNAFIRIDQAGHTTLVMPQVEMGQGVYTAIAMILAEELDAVFPHVTLEHAPPNDELYGNPVFGLQVTGNSNSIRAWWTQLRKGGAGARAMLVQAAAQQWQVDPAGCTAANGEVIHKESGRRLSYGALAQAAGSQTPPRDVALKDPNDFVLIGKPLKRLDTPDKANGKAVYGIDAILPGMKFATVAACPVFGGKVGKVDDSAAKKIPGVQKIVVLDDMVAVVGDHMWAAKKGLDALVIDWNEGPNAHVSSKDIWRDLRAASEKNGVVAKSEGDIAKGLATGERLDASYELPFLAHATMEPVNATVHVTRSSCEIWTGTQIMTRVQSEAAKAAGLPVEKVTVNNHLLGGGFGRKLEPDMVVAAVRVAKQVDGPVKVVWTREEDIQHDVYRPVYRDTISATLSAGKIVGWRYKVSGAAVIARWLPPAFQKGIDIDAVDSAVDAPYDIPNFHVEYVRAEPPAVPTGFWRGVGPNNNVFAIESFMDELARKVGKDPIDFRRGMLGKNPRLLAALNLVAEKSGWGQPLPARIGRGVSVQPSFGSFIATVVEAEVDEQGEVLLHRITSAVDTGIAVNPDTIMAQLEGGLIFGLTAALYGEITIDKGRVQQSNFHDYRMLRIDQVPKVEVHVIKSGEAPGGIGETGVTAGPPALRNAIYAATGVALRRLPIDRSLIAVGRKA</sequence>
<evidence type="ECO:0000313" key="3">
    <source>
        <dbReference type="Proteomes" id="UP000183208"/>
    </source>
</evidence>
<dbReference type="RefSeq" id="WP_074827620.1">
    <property type="nucleotide sequence ID" value="NZ_FNTI01000001.1"/>
</dbReference>
<accession>A0A1H5GI55</accession>
<dbReference type="PIRSF" id="PIRSF036389">
    <property type="entry name" value="IOR_B"/>
    <property type="match status" value="1"/>
</dbReference>
<protein>
    <submittedName>
        <fullName evidence="2">Isoquinoline 1-oxidoreductase, beta subunit</fullName>
    </submittedName>
</protein>
<dbReference type="PANTHER" id="PTHR47495:SF2">
    <property type="entry name" value="ALDEHYDE DEHYDROGENASE"/>
    <property type="match status" value="1"/>
</dbReference>
<dbReference type="EMBL" id="FNTI01000001">
    <property type="protein sequence ID" value="SEE15433.1"/>
    <property type="molecule type" value="Genomic_DNA"/>
</dbReference>
<dbReference type="Gene3D" id="3.90.1170.50">
    <property type="entry name" value="Aldehyde oxidase/xanthine dehydrogenase, a/b hammerhead"/>
    <property type="match status" value="1"/>
</dbReference>
<proteinExistence type="predicted"/>
<dbReference type="AlphaFoldDB" id="A0A1H5GI55"/>
<feature type="domain" description="Aldehyde oxidase/xanthine dehydrogenase a/b hammerhead" evidence="1">
    <location>
        <begin position="224"/>
        <end position="302"/>
    </location>
</feature>
<dbReference type="Gene3D" id="3.30.365.10">
    <property type="entry name" value="Aldehyde oxidase/xanthine dehydrogenase, molybdopterin binding domain"/>
    <property type="match status" value="4"/>
</dbReference>
<dbReference type="InterPro" id="IPR000674">
    <property type="entry name" value="Ald_Oxase/Xan_DH_a/b"/>
</dbReference>
<organism evidence="2 3">
    <name type="scientific">Bradyrhizobium lablabi</name>
    <dbReference type="NCBI Taxonomy" id="722472"/>
    <lineage>
        <taxon>Bacteria</taxon>
        <taxon>Pseudomonadati</taxon>
        <taxon>Pseudomonadota</taxon>
        <taxon>Alphaproteobacteria</taxon>
        <taxon>Hyphomicrobiales</taxon>
        <taxon>Nitrobacteraceae</taxon>
        <taxon>Bradyrhizobium</taxon>
    </lineage>
</organism>
<dbReference type="Pfam" id="PF20256">
    <property type="entry name" value="MoCoBD_2"/>
    <property type="match status" value="2"/>
</dbReference>
<dbReference type="SMART" id="SM01008">
    <property type="entry name" value="Ald_Xan_dh_C"/>
    <property type="match status" value="1"/>
</dbReference>
<evidence type="ECO:0000313" key="2">
    <source>
        <dbReference type="EMBL" id="SEE15433.1"/>
    </source>
</evidence>
<dbReference type="Proteomes" id="UP000183208">
    <property type="component" value="Unassembled WGS sequence"/>
</dbReference>
<reference evidence="2 3" key="1">
    <citation type="submission" date="2016-10" db="EMBL/GenBank/DDBJ databases">
        <authorList>
            <person name="de Groot N.N."/>
        </authorList>
    </citation>
    <scope>NUCLEOTIDE SEQUENCE [LARGE SCALE GENOMIC DNA]</scope>
    <source>
        <strain evidence="2 3">GAS522</strain>
    </source>
</reference>
<dbReference type="InterPro" id="IPR037165">
    <property type="entry name" value="AldOxase/xan_DH_Mopterin-bd_sf"/>
</dbReference>
<evidence type="ECO:0000259" key="1">
    <source>
        <dbReference type="SMART" id="SM01008"/>
    </source>
</evidence>
<dbReference type="InterPro" id="IPR006311">
    <property type="entry name" value="TAT_signal"/>
</dbReference>
<dbReference type="SUPFAM" id="SSF56003">
    <property type="entry name" value="Molybdenum cofactor-binding domain"/>
    <property type="match status" value="2"/>
</dbReference>
<dbReference type="PANTHER" id="PTHR47495">
    <property type="entry name" value="ALDEHYDE DEHYDROGENASE"/>
    <property type="match status" value="1"/>
</dbReference>
<dbReference type="InterPro" id="IPR012368">
    <property type="entry name" value="OxRdtase_Mopterin-bd_su_IorB"/>
</dbReference>